<sequence>MPPSNPLAIATSSLVRLVNEEASYHRELEQQTSRLKKMEEEQNAGLPDEDGNREFLLKQERKAVEETKAVFPTLRKKISDGITKLESLLAEEAQKGSNSNVDQINAAKDAISKAKTALRESA</sequence>
<evidence type="ECO:0000313" key="5">
    <source>
        <dbReference type="EMBL" id="KKA20599.1"/>
    </source>
</evidence>
<dbReference type="AlphaFoldDB" id="A0A0F4YQR4"/>
<dbReference type="PANTHER" id="PTHR21500">
    <property type="entry name" value="TUBULIN-SPECIFIC CHAPERONE A"/>
    <property type="match status" value="1"/>
</dbReference>
<evidence type="ECO:0000256" key="1">
    <source>
        <dbReference type="ARBA" id="ARBA00006806"/>
    </source>
</evidence>
<dbReference type="GO" id="GO:0048487">
    <property type="term" value="F:beta-tubulin binding"/>
    <property type="evidence" value="ECO:0007669"/>
    <property type="project" value="InterPro"/>
</dbReference>
<keyword evidence="3" id="KW-0206">Cytoskeleton</keyword>
<comment type="subcellular location">
    <subcellularLocation>
        <location evidence="3">Cytoplasm</location>
        <location evidence="3">Cytoskeleton</location>
    </subcellularLocation>
</comment>
<keyword evidence="3" id="KW-0963">Cytoplasm</keyword>
<evidence type="ECO:0000256" key="4">
    <source>
        <dbReference type="SAM" id="MobiDB-lite"/>
    </source>
</evidence>
<dbReference type="SUPFAM" id="SSF46988">
    <property type="entry name" value="Tubulin chaperone cofactor A"/>
    <property type="match status" value="1"/>
</dbReference>
<keyword evidence="6" id="KW-1185">Reference proteome</keyword>
<dbReference type="Gene3D" id="1.20.58.90">
    <property type="match status" value="1"/>
</dbReference>
<dbReference type="RefSeq" id="XP_013327211.1">
    <property type="nucleotide sequence ID" value="XM_013471757.1"/>
</dbReference>
<accession>A0A0F4YQR4</accession>
<dbReference type="GO" id="GO:0005829">
    <property type="term" value="C:cytosol"/>
    <property type="evidence" value="ECO:0007669"/>
    <property type="project" value="TreeGrafter"/>
</dbReference>
<comment type="caution">
    <text evidence="5">The sequence shown here is derived from an EMBL/GenBank/DDBJ whole genome shotgun (WGS) entry which is preliminary data.</text>
</comment>
<evidence type="ECO:0000256" key="3">
    <source>
        <dbReference type="RuleBase" id="RU364030"/>
    </source>
</evidence>
<gene>
    <name evidence="5" type="ORF">T310_5375</name>
</gene>
<dbReference type="OrthoDB" id="296187at2759"/>
<name>A0A0F4YQR4_RASE3</name>
<feature type="region of interest" description="Disordered" evidence="4">
    <location>
        <begin position="28"/>
        <end position="54"/>
    </location>
</feature>
<organism evidence="5 6">
    <name type="scientific">Rasamsonia emersonii (strain ATCC 16479 / CBS 393.64 / IMI 116815)</name>
    <dbReference type="NCBI Taxonomy" id="1408163"/>
    <lineage>
        <taxon>Eukaryota</taxon>
        <taxon>Fungi</taxon>
        <taxon>Dikarya</taxon>
        <taxon>Ascomycota</taxon>
        <taxon>Pezizomycotina</taxon>
        <taxon>Eurotiomycetes</taxon>
        <taxon>Eurotiomycetidae</taxon>
        <taxon>Eurotiales</taxon>
        <taxon>Trichocomaceae</taxon>
        <taxon>Rasamsonia</taxon>
    </lineage>
</organism>
<protein>
    <recommendedName>
        <fullName evidence="3">Tubulin-specific chaperone A</fullName>
    </recommendedName>
</protein>
<dbReference type="Proteomes" id="UP000053958">
    <property type="component" value="Unassembled WGS sequence"/>
</dbReference>
<dbReference type="GO" id="GO:0007021">
    <property type="term" value="P:tubulin complex assembly"/>
    <property type="evidence" value="ECO:0007669"/>
    <property type="project" value="UniProtKB-UniRule"/>
</dbReference>
<dbReference type="Pfam" id="PF02970">
    <property type="entry name" value="TBCA"/>
    <property type="match status" value="1"/>
</dbReference>
<dbReference type="InterPro" id="IPR036126">
    <property type="entry name" value="TBCA_sf"/>
</dbReference>
<reference evidence="5 6" key="1">
    <citation type="submission" date="2015-04" db="EMBL/GenBank/DDBJ databases">
        <authorList>
            <person name="Heijne W.H."/>
            <person name="Fedorova N.D."/>
            <person name="Nierman W.C."/>
            <person name="Vollebregt A.W."/>
            <person name="Zhao Z."/>
            <person name="Wu L."/>
            <person name="Kumar M."/>
            <person name="Stam H."/>
            <person name="van den Berg M.A."/>
            <person name="Pel H.J."/>
        </authorList>
    </citation>
    <scope>NUCLEOTIDE SEQUENCE [LARGE SCALE GENOMIC DNA]</scope>
    <source>
        <strain evidence="5 6">CBS 393.64</strain>
    </source>
</reference>
<comment type="subunit">
    <text evidence="3">Supercomplex made of cofactors A to E. Cofactors A and D function by capturing and stabilizing tubulin in a quasi-native conformation. Cofactor E binds to the cofactor D-tubulin complex; interaction with cofactor C then causes the release of tubulin polypeptides that are committed to the native state.</text>
</comment>
<dbReference type="GO" id="GO:0005874">
    <property type="term" value="C:microtubule"/>
    <property type="evidence" value="ECO:0007669"/>
    <property type="project" value="UniProtKB-KW"/>
</dbReference>
<evidence type="ECO:0000313" key="6">
    <source>
        <dbReference type="Proteomes" id="UP000053958"/>
    </source>
</evidence>
<dbReference type="STRING" id="1408163.A0A0F4YQR4"/>
<dbReference type="GO" id="GO:0007023">
    <property type="term" value="P:post-chaperonin tubulin folding pathway"/>
    <property type="evidence" value="ECO:0007669"/>
    <property type="project" value="UniProtKB-UniRule"/>
</dbReference>
<keyword evidence="2 3" id="KW-0143">Chaperone</keyword>
<keyword evidence="3" id="KW-0493">Microtubule</keyword>
<comment type="similarity">
    <text evidence="1 3">Belongs to the TBCA family.</text>
</comment>
<dbReference type="PANTHER" id="PTHR21500:SF0">
    <property type="entry name" value="TUBULIN-SPECIFIC CHAPERONE A"/>
    <property type="match status" value="1"/>
</dbReference>
<dbReference type="GeneID" id="25317720"/>
<proteinExistence type="inferred from homology"/>
<dbReference type="InterPro" id="IPR004226">
    <property type="entry name" value="TBCA"/>
</dbReference>
<evidence type="ECO:0000256" key="2">
    <source>
        <dbReference type="ARBA" id="ARBA00023186"/>
    </source>
</evidence>
<dbReference type="EMBL" id="LASV01000245">
    <property type="protein sequence ID" value="KKA20599.1"/>
    <property type="molecule type" value="Genomic_DNA"/>
</dbReference>